<feature type="region of interest" description="Disordered" evidence="1">
    <location>
        <begin position="15"/>
        <end position="43"/>
    </location>
</feature>
<name>A0ABV6R2F5_9CAUL</name>
<proteinExistence type="predicted"/>
<accession>A0ABV6R2F5</accession>
<keyword evidence="3" id="KW-1185">Reference proteome</keyword>
<feature type="region of interest" description="Disordered" evidence="1">
    <location>
        <begin position="68"/>
        <end position="96"/>
    </location>
</feature>
<comment type="caution">
    <text evidence="2">The sequence shown here is derived from an EMBL/GenBank/DDBJ whole genome shotgun (WGS) entry which is preliminary data.</text>
</comment>
<evidence type="ECO:0000313" key="2">
    <source>
        <dbReference type="EMBL" id="MFC0632753.1"/>
    </source>
</evidence>
<protein>
    <submittedName>
        <fullName evidence="2">Uncharacterized protein</fullName>
    </submittedName>
</protein>
<organism evidence="2 3">
    <name type="scientific">Brevundimonas balnearis</name>
    <dbReference type="NCBI Taxonomy" id="1572858"/>
    <lineage>
        <taxon>Bacteria</taxon>
        <taxon>Pseudomonadati</taxon>
        <taxon>Pseudomonadota</taxon>
        <taxon>Alphaproteobacteria</taxon>
        <taxon>Caulobacterales</taxon>
        <taxon>Caulobacteraceae</taxon>
        <taxon>Brevundimonas</taxon>
    </lineage>
</organism>
<feature type="compositionally biased region" description="Low complexity" evidence="1">
    <location>
        <begin position="15"/>
        <end position="39"/>
    </location>
</feature>
<dbReference type="Proteomes" id="UP001589906">
    <property type="component" value="Unassembled WGS sequence"/>
</dbReference>
<gene>
    <name evidence="2" type="ORF">ACFFGE_02535</name>
</gene>
<reference evidence="2 3" key="1">
    <citation type="submission" date="2024-09" db="EMBL/GenBank/DDBJ databases">
        <authorList>
            <person name="Sun Q."/>
            <person name="Mori K."/>
        </authorList>
    </citation>
    <scope>NUCLEOTIDE SEQUENCE [LARGE SCALE GENOMIC DNA]</scope>
    <source>
        <strain evidence="2 3">NCAIM B.02621</strain>
    </source>
</reference>
<feature type="compositionally biased region" description="Basic and acidic residues" evidence="1">
    <location>
        <begin position="71"/>
        <end position="82"/>
    </location>
</feature>
<dbReference type="EMBL" id="JBHLSW010000003">
    <property type="protein sequence ID" value="MFC0632753.1"/>
    <property type="molecule type" value="Genomic_DNA"/>
</dbReference>
<evidence type="ECO:0000256" key="1">
    <source>
        <dbReference type="SAM" id="MobiDB-lite"/>
    </source>
</evidence>
<dbReference type="RefSeq" id="WP_376833987.1">
    <property type="nucleotide sequence ID" value="NZ_JBHLSW010000003.1"/>
</dbReference>
<sequence>MLVFTVALALSGFAQDAAPQAPTGAAVQTPAPAAAPAEQPNERERMVCRRERVVGSNRPQRICMTQAQWDATRDQSRERFNEVTRGQPERLPVSAM</sequence>
<evidence type="ECO:0000313" key="3">
    <source>
        <dbReference type="Proteomes" id="UP001589906"/>
    </source>
</evidence>